<accession>A0A1H7WWL5</accession>
<dbReference type="EMBL" id="FOAB01000012">
    <property type="protein sequence ID" value="SEM25695.1"/>
    <property type="molecule type" value="Genomic_DNA"/>
</dbReference>
<dbReference type="PANTHER" id="PTHR10161:SF14">
    <property type="entry name" value="TARTRATE-RESISTANT ACID PHOSPHATASE TYPE 5"/>
    <property type="match status" value="1"/>
</dbReference>
<dbReference type="Pfam" id="PF03865">
    <property type="entry name" value="ShlB"/>
    <property type="match status" value="1"/>
</dbReference>
<dbReference type="InterPro" id="IPR029052">
    <property type="entry name" value="Metallo-depent_PP-like"/>
</dbReference>
<keyword evidence="1" id="KW-0732">Signal</keyword>
<feature type="domain" description="Calcineurin-like phosphoesterase" evidence="3">
    <location>
        <begin position="67"/>
        <end position="244"/>
    </location>
</feature>
<dbReference type="AlphaFoldDB" id="A0A1H7WWL5"/>
<evidence type="ECO:0000259" key="4">
    <source>
        <dbReference type="Pfam" id="PF03865"/>
    </source>
</evidence>
<reference evidence="5 6" key="1">
    <citation type="submission" date="2016-10" db="EMBL/GenBank/DDBJ databases">
        <authorList>
            <person name="de Groot N.N."/>
        </authorList>
    </citation>
    <scope>NUCLEOTIDE SEQUENCE [LARGE SCALE GENOMIC DNA]</scope>
    <source>
        <strain evidence="5 6">DSM 25232</strain>
    </source>
</reference>
<sequence length="1238" mass="141116">MYSIMNKNIQTFLIISILLLNACATYQPQYLDENFPKKLPNKEIEKSFYLVGDAGNANMNESTLGLEALKQIIEKEKTTDDYLIYLGDNIYQQGMPEKGSSERSLSEHRINAQVEAAGSFDGDVVFIPGNHDWYNDGVKGLKREEKYVRKKLSNKKSFLPSKGCPIESIEVSDQIQLIILDTQWYLADWNKTPTINDDCEIKTRDKFLNEIQGELKKHNGKTILVAMHHPMFTNGPHGGKYSFKSHIFPSKKKIPLPILGSLATQIRSQGGVSPQDRYNESYNKLMRRLSTIARDNERVIFASGHEHSLQYIDSKGLKQIVSGSGSKVSAASLGKDGLFSYPNQGFAVLDVYKDGSSNVRFYGNEDGSVKLVYQTSVHKEPEGYDADNLNNSFDNEISASIYNKEETSKSNFYQSLWGDHYRKVYSTDIKIPIVTLDTLMGGFTIDRRGGGQVTRSLRLVDSTGKRYSLRAMRKSVTQFLQKGAFKDTYLENDFDDTFTEELLSDFYTSSYPYAFLVVGGLADAIDVYHANSTVYYVPKHPALGAYNKDFGDEMYFLEERPGKEHKGLASFGKPDDIEGTDDLLKNLRKDEEYQMDEPHYVRTRLFDMILGDWDRHSDQWRWSRFDSKNKKMYRPIPKDRDQVFSNYDGGLLDVIKFIVPLTRKFQVYDDELKNVRWINESGIRLDRTFAQSSNKEVWLEQAKYIKENLNDDAIDQAFRNLPEELQDDTVERIKRYLKKRRDDVVGIAERYYKYLSKQVIIRGTDKDDYFKIIRGDNQTTIQISRIKDGVPQEPFYERTIFSKETKEIWIYGLDDDDEFVVSGKGSNPICTRIVGGQNNDIYTIENGRQIRVYDHKSKPNTINKKGGAKFIFSNNYNHNTYDYNKYIDKTNTLTPLVGFNPDDGFNINVTDVYTVRGFNNNPYQSKHTMKAAYYFATEGYDVSYKGEFVNAIGNWNLLIGGKYTSENFAQNFFGFGNNTINLDDDLGLDFNRVKTGIWSVDLGVAKKGRYGNGITITGSYEGVEVQDSQGRFITSGLGLVTSDPDFFERKFFAGIDLNYEYKSFDISANPTTGMVFKLQGGSKMNLDDSDRTFGYVNPKLGFYNAITKNRKLVLKTDVQGEFMIGDGFEFYQAATLGGINSLRGFREERFTGDKALAFSGDLRYSFNKFKTGLLPLQLGVYGGYDIGRVWFDGEDADNWHDSIGGGFWVNAVDTIAGQFNLFSSEDGLRFTFGLGLSF</sequence>
<keyword evidence="2" id="KW-0378">Hydrolase</keyword>
<dbReference type="Proteomes" id="UP000198521">
    <property type="component" value="Unassembled WGS sequence"/>
</dbReference>
<evidence type="ECO:0000259" key="3">
    <source>
        <dbReference type="Pfam" id="PF00149"/>
    </source>
</evidence>
<dbReference type="InterPro" id="IPR004843">
    <property type="entry name" value="Calcineurin-like_PHP"/>
</dbReference>
<gene>
    <name evidence="5" type="ORF">SAMN04487910_4551</name>
</gene>
<evidence type="ECO:0000256" key="2">
    <source>
        <dbReference type="ARBA" id="ARBA00022801"/>
    </source>
</evidence>
<organism evidence="5 6">
    <name type="scientific">Aquimarina amphilecti</name>
    <dbReference type="NCBI Taxonomy" id="1038014"/>
    <lineage>
        <taxon>Bacteria</taxon>
        <taxon>Pseudomonadati</taxon>
        <taxon>Bacteroidota</taxon>
        <taxon>Flavobacteriia</taxon>
        <taxon>Flavobacteriales</taxon>
        <taxon>Flavobacteriaceae</taxon>
        <taxon>Aquimarina</taxon>
    </lineage>
</organism>
<dbReference type="Pfam" id="PF00149">
    <property type="entry name" value="Metallophos"/>
    <property type="match status" value="1"/>
</dbReference>
<dbReference type="STRING" id="1038014.SAMN04487910_4551"/>
<keyword evidence="6" id="KW-1185">Reference proteome</keyword>
<name>A0A1H7WWL5_AQUAM</name>
<dbReference type="InterPro" id="IPR005565">
    <property type="entry name" value="Hemolysn_activator_HlyB_C"/>
</dbReference>
<dbReference type="SUPFAM" id="SSF56300">
    <property type="entry name" value="Metallo-dependent phosphatases"/>
    <property type="match status" value="1"/>
</dbReference>
<dbReference type="Gene3D" id="3.60.21.10">
    <property type="match status" value="1"/>
</dbReference>
<evidence type="ECO:0000313" key="6">
    <source>
        <dbReference type="Proteomes" id="UP000198521"/>
    </source>
</evidence>
<evidence type="ECO:0000313" key="5">
    <source>
        <dbReference type="EMBL" id="SEM25695.1"/>
    </source>
</evidence>
<proteinExistence type="predicted"/>
<dbReference type="GO" id="GO:0016787">
    <property type="term" value="F:hydrolase activity"/>
    <property type="evidence" value="ECO:0007669"/>
    <property type="project" value="UniProtKB-KW"/>
</dbReference>
<evidence type="ECO:0000256" key="1">
    <source>
        <dbReference type="ARBA" id="ARBA00022729"/>
    </source>
</evidence>
<dbReference type="PANTHER" id="PTHR10161">
    <property type="entry name" value="TARTRATE-RESISTANT ACID PHOSPHATASE TYPE 5"/>
    <property type="match status" value="1"/>
</dbReference>
<protein>
    <submittedName>
        <fullName evidence="5">Hemolysin activation/secretion protein</fullName>
    </submittedName>
</protein>
<feature type="domain" description="Haemolysin activator HlyB C-terminal" evidence="4">
    <location>
        <begin position="1135"/>
        <end position="1197"/>
    </location>
</feature>
<dbReference type="InterPro" id="IPR051558">
    <property type="entry name" value="Metallophosphoesterase_PAP"/>
</dbReference>